<organism evidence="7 8">
    <name type="scientific">Penicillium cataractarum</name>
    <dbReference type="NCBI Taxonomy" id="2100454"/>
    <lineage>
        <taxon>Eukaryota</taxon>
        <taxon>Fungi</taxon>
        <taxon>Dikarya</taxon>
        <taxon>Ascomycota</taxon>
        <taxon>Pezizomycotina</taxon>
        <taxon>Eurotiomycetes</taxon>
        <taxon>Eurotiomycetidae</taxon>
        <taxon>Eurotiales</taxon>
        <taxon>Aspergillaceae</taxon>
        <taxon>Penicillium</taxon>
    </lineage>
</organism>
<dbReference type="SUPFAM" id="SSF51197">
    <property type="entry name" value="Clavaminate synthase-like"/>
    <property type="match status" value="1"/>
</dbReference>
<dbReference type="GO" id="GO:0044283">
    <property type="term" value="P:small molecule biosynthetic process"/>
    <property type="evidence" value="ECO:0007669"/>
    <property type="project" value="UniProtKB-ARBA"/>
</dbReference>
<protein>
    <submittedName>
        <fullName evidence="7">Oxidoreductase</fullName>
    </submittedName>
</protein>
<evidence type="ECO:0000256" key="2">
    <source>
        <dbReference type="ARBA" id="ARBA00022723"/>
    </source>
</evidence>
<dbReference type="InterPro" id="IPR027443">
    <property type="entry name" value="IPNS-like_sf"/>
</dbReference>
<dbReference type="GO" id="GO:0016491">
    <property type="term" value="F:oxidoreductase activity"/>
    <property type="evidence" value="ECO:0007669"/>
    <property type="project" value="UniProtKB-KW"/>
</dbReference>
<dbReference type="OrthoDB" id="627829at2759"/>
<dbReference type="Proteomes" id="UP001147782">
    <property type="component" value="Unassembled WGS sequence"/>
</dbReference>
<dbReference type="RefSeq" id="XP_056557695.1">
    <property type="nucleotide sequence ID" value="XM_056695483.1"/>
</dbReference>
<dbReference type="PROSITE" id="PS51471">
    <property type="entry name" value="FE2OG_OXY"/>
    <property type="match status" value="1"/>
</dbReference>
<dbReference type="Gene3D" id="2.60.120.330">
    <property type="entry name" value="B-lactam Antibiotic, Isopenicillin N Synthase, Chain"/>
    <property type="match status" value="1"/>
</dbReference>
<feature type="domain" description="Fe2OG dioxygenase" evidence="6">
    <location>
        <begin position="174"/>
        <end position="291"/>
    </location>
</feature>
<keyword evidence="4 5" id="KW-0408">Iron</keyword>
<evidence type="ECO:0000256" key="4">
    <source>
        <dbReference type="ARBA" id="ARBA00023004"/>
    </source>
</evidence>
<reference evidence="7" key="1">
    <citation type="submission" date="2022-11" db="EMBL/GenBank/DDBJ databases">
        <authorList>
            <person name="Petersen C."/>
        </authorList>
    </citation>
    <scope>NUCLEOTIDE SEQUENCE</scope>
    <source>
        <strain evidence="7">IBT 29864</strain>
    </source>
</reference>
<keyword evidence="2 5" id="KW-0479">Metal-binding</keyword>
<proteinExistence type="inferred from homology"/>
<dbReference type="GO" id="GO:0046872">
    <property type="term" value="F:metal ion binding"/>
    <property type="evidence" value="ECO:0007669"/>
    <property type="project" value="UniProtKB-KW"/>
</dbReference>
<gene>
    <name evidence="7" type="ORF">N7496_002552</name>
</gene>
<dbReference type="PANTHER" id="PTHR10209:SF812">
    <property type="entry name" value="2OG-FE(II) OXYGENASE FAMILY, PUTATIVE (AFU_ORTHOLOGUE AFUA_3G14880)-RELATED"/>
    <property type="match status" value="1"/>
</dbReference>
<evidence type="ECO:0000256" key="3">
    <source>
        <dbReference type="ARBA" id="ARBA00023002"/>
    </source>
</evidence>
<evidence type="ECO:0000259" key="6">
    <source>
        <dbReference type="PROSITE" id="PS51471"/>
    </source>
</evidence>
<dbReference type="InterPro" id="IPR026992">
    <property type="entry name" value="DIOX_N"/>
</dbReference>
<reference evidence="7" key="2">
    <citation type="journal article" date="2023" name="IMA Fungus">
        <title>Comparative genomic study of the Penicillium genus elucidates a diverse pangenome and 15 lateral gene transfer events.</title>
        <authorList>
            <person name="Petersen C."/>
            <person name="Sorensen T."/>
            <person name="Nielsen M.R."/>
            <person name="Sondergaard T.E."/>
            <person name="Sorensen J.L."/>
            <person name="Fitzpatrick D.A."/>
            <person name="Frisvad J.C."/>
            <person name="Nielsen K.L."/>
        </authorList>
    </citation>
    <scope>NUCLEOTIDE SEQUENCE</scope>
    <source>
        <strain evidence="7">IBT 29864</strain>
    </source>
</reference>
<sequence length="383" mass="42583">MAANSIPTIDYSLSTSPATRPQFLSQLRDALVGVGFFYLEKHPIPESLQDDLSAQSRGLFDLSPEKKEEIDMTSSKHFVGYVGTENSVTVTKKDYRETYTLGYETPAPNPDEPIYRNLRGPNLWPDSSDLPGFRLVMERYMTELRKLADEFKIFVAEALGLESNALAHLFDGAPFDRLMLAKYPQPTSPEQATEEQTVQGKGVHKDASLLTFLLPGTSHGGLEALSSTGEWIPAPPVPGTMIINVGLQLEALTGGVCYAALHKVVMRPELFVDSNGNDLGPRFSFPFFHTISLDAIQTDPLDLPPHILALVRDDDARRQARVRLRRLFQAGSAGYGVFASRLIVYQKVTQRWWPQFLDLLSFEKHVELGAALQSYSQIKPATV</sequence>
<accession>A0A9W9VGQ7</accession>
<evidence type="ECO:0000256" key="5">
    <source>
        <dbReference type="RuleBase" id="RU003682"/>
    </source>
</evidence>
<dbReference type="InterPro" id="IPR005123">
    <property type="entry name" value="Oxoglu/Fe-dep_dioxygenase_dom"/>
</dbReference>
<evidence type="ECO:0000256" key="1">
    <source>
        <dbReference type="ARBA" id="ARBA00008056"/>
    </source>
</evidence>
<dbReference type="Pfam" id="PF03171">
    <property type="entry name" value="2OG-FeII_Oxy"/>
    <property type="match status" value="1"/>
</dbReference>
<keyword evidence="8" id="KW-1185">Reference proteome</keyword>
<dbReference type="PANTHER" id="PTHR10209">
    <property type="entry name" value="OXIDOREDUCTASE, 2OG-FE II OXYGENASE FAMILY PROTEIN"/>
    <property type="match status" value="1"/>
</dbReference>
<evidence type="ECO:0000313" key="7">
    <source>
        <dbReference type="EMBL" id="KAJ5380124.1"/>
    </source>
</evidence>
<dbReference type="AlphaFoldDB" id="A0A9W9VGQ7"/>
<keyword evidence="3 5" id="KW-0560">Oxidoreductase</keyword>
<dbReference type="EMBL" id="JAPZBS010000002">
    <property type="protein sequence ID" value="KAJ5380124.1"/>
    <property type="molecule type" value="Genomic_DNA"/>
</dbReference>
<name>A0A9W9VGQ7_9EURO</name>
<dbReference type="Pfam" id="PF14226">
    <property type="entry name" value="DIOX_N"/>
    <property type="match status" value="1"/>
</dbReference>
<comment type="similarity">
    <text evidence="1 5">Belongs to the iron/ascorbate-dependent oxidoreductase family.</text>
</comment>
<evidence type="ECO:0000313" key="8">
    <source>
        <dbReference type="Proteomes" id="UP001147782"/>
    </source>
</evidence>
<dbReference type="InterPro" id="IPR044861">
    <property type="entry name" value="IPNS-like_FE2OG_OXY"/>
</dbReference>
<comment type="caution">
    <text evidence="7">The sequence shown here is derived from an EMBL/GenBank/DDBJ whole genome shotgun (WGS) entry which is preliminary data.</text>
</comment>
<dbReference type="GeneID" id="81434660"/>